<evidence type="ECO:0000256" key="3">
    <source>
        <dbReference type="ARBA" id="ARBA00022989"/>
    </source>
</evidence>
<dbReference type="RefSeq" id="XP_034012675.1">
    <property type="nucleotide sequence ID" value="XM_034155168.1"/>
</dbReference>
<dbReference type="VEuPathDB" id="FungiDB:DIURU_002509"/>
<feature type="compositionally biased region" description="Low complexity" evidence="5">
    <location>
        <begin position="401"/>
        <end position="411"/>
    </location>
</feature>
<name>A0A642UQ05_DIURU</name>
<evidence type="ECO:0008006" key="9">
    <source>
        <dbReference type="Google" id="ProtNLM"/>
    </source>
</evidence>
<dbReference type="GeneID" id="54781160"/>
<dbReference type="SMART" id="SM01417">
    <property type="entry name" value="Solute_trans_a"/>
    <property type="match status" value="1"/>
</dbReference>
<feature type="transmembrane region" description="Helical" evidence="6">
    <location>
        <begin position="6"/>
        <end position="30"/>
    </location>
</feature>
<dbReference type="PANTHER" id="PTHR23423">
    <property type="entry name" value="ORGANIC SOLUTE TRANSPORTER-RELATED"/>
    <property type="match status" value="1"/>
</dbReference>
<dbReference type="Proteomes" id="UP000449547">
    <property type="component" value="Unassembled WGS sequence"/>
</dbReference>
<feature type="transmembrane region" description="Helical" evidence="6">
    <location>
        <begin position="42"/>
        <end position="62"/>
    </location>
</feature>
<comment type="caution">
    <text evidence="7">The sequence shown here is derived from an EMBL/GenBank/DDBJ whole genome shotgun (WGS) entry which is preliminary data.</text>
</comment>
<comment type="subcellular location">
    <subcellularLocation>
        <location evidence="1">Membrane</location>
        <topology evidence="1">Multi-pass membrane protein</topology>
    </subcellularLocation>
</comment>
<feature type="transmembrane region" description="Helical" evidence="6">
    <location>
        <begin position="252"/>
        <end position="272"/>
    </location>
</feature>
<feature type="transmembrane region" description="Helical" evidence="6">
    <location>
        <begin position="213"/>
        <end position="232"/>
    </location>
</feature>
<evidence type="ECO:0000256" key="2">
    <source>
        <dbReference type="ARBA" id="ARBA00022692"/>
    </source>
</evidence>
<dbReference type="OMA" id="CLAIFWK"/>
<evidence type="ECO:0000313" key="8">
    <source>
        <dbReference type="Proteomes" id="UP000449547"/>
    </source>
</evidence>
<evidence type="ECO:0000256" key="4">
    <source>
        <dbReference type="ARBA" id="ARBA00023136"/>
    </source>
</evidence>
<feature type="transmembrane region" description="Helical" evidence="6">
    <location>
        <begin position="82"/>
        <end position="99"/>
    </location>
</feature>
<proteinExistence type="predicted"/>
<reference evidence="7 8" key="1">
    <citation type="submission" date="2019-07" db="EMBL/GenBank/DDBJ databases">
        <title>Genome assembly of two rare yeast pathogens: Diutina rugosa and Trichomonascus ciferrii.</title>
        <authorList>
            <person name="Mixao V."/>
            <person name="Saus E."/>
            <person name="Hansen A."/>
            <person name="Lass-Flor C."/>
            <person name="Gabaldon T."/>
        </authorList>
    </citation>
    <scope>NUCLEOTIDE SEQUENCE [LARGE SCALE GENOMIC DNA]</scope>
    <source>
        <strain evidence="7 8">CBS 613</strain>
    </source>
</reference>
<feature type="region of interest" description="Disordered" evidence="5">
    <location>
        <begin position="393"/>
        <end position="422"/>
    </location>
</feature>
<organism evidence="7 8">
    <name type="scientific">Diutina rugosa</name>
    <name type="common">Yeast</name>
    <name type="synonym">Candida rugosa</name>
    <dbReference type="NCBI Taxonomy" id="5481"/>
    <lineage>
        <taxon>Eukaryota</taxon>
        <taxon>Fungi</taxon>
        <taxon>Dikarya</taxon>
        <taxon>Ascomycota</taxon>
        <taxon>Saccharomycotina</taxon>
        <taxon>Pichiomycetes</taxon>
        <taxon>Debaryomycetaceae</taxon>
        <taxon>Diutina</taxon>
    </lineage>
</organism>
<keyword evidence="4 6" id="KW-0472">Membrane</keyword>
<keyword evidence="3 6" id="KW-1133">Transmembrane helix</keyword>
<dbReference type="OrthoDB" id="5348404at2759"/>
<evidence type="ECO:0000256" key="6">
    <source>
        <dbReference type="SAM" id="Phobius"/>
    </source>
</evidence>
<evidence type="ECO:0000313" key="7">
    <source>
        <dbReference type="EMBL" id="KAA8903222.1"/>
    </source>
</evidence>
<dbReference type="AlphaFoldDB" id="A0A642UQ05"/>
<dbReference type="Pfam" id="PF03619">
    <property type="entry name" value="Solute_trans_a"/>
    <property type="match status" value="1"/>
</dbReference>
<feature type="transmembrane region" description="Helical" evidence="6">
    <location>
        <begin position="176"/>
        <end position="201"/>
    </location>
</feature>
<accession>A0A642UQ05</accession>
<keyword evidence="8" id="KW-1185">Reference proteome</keyword>
<dbReference type="GO" id="GO:0016020">
    <property type="term" value="C:membrane"/>
    <property type="evidence" value="ECO:0007669"/>
    <property type="project" value="UniProtKB-SubCell"/>
</dbReference>
<evidence type="ECO:0000256" key="1">
    <source>
        <dbReference type="ARBA" id="ARBA00004141"/>
    </source>
</evidence>
<dbReference type="InterPro" id="IPR005178">
    <property type="entry name" value="Ostalpha/TMEM184C"/>
</dbReference>
<feature type="transmembrane region" description="Helical" evidence="6">
    <location>
        <begin position="145"/>
        <end position="164"/>
    </location>
</feature>
<protein>
    <recommendedName>
        <fullName evidence="9">DUF300-domain-containing protein</fullName>
    </recommendedName>
</protein>
<dbReference type="EMBL" id="SWFT01000070">
    <property type="protein sequence ID" value="KAA8903222.1"/>
    <property type="molecule type" value="Genomic_DNA"/>
</dbReference>
<gene>
    <name evidence="7" type="ORF">DIURU_002509</name>
</gene>
<sequence length="486" mass="55945">MFELPASVVATCYVASVTATIVILVSLHLHMRNYRKPFQQRLMLRINLIVPLFAWSCYRMLLNQNSVFTKYFVEPLREVYEAFVIYTFYSLLTVMLGGERQIIVMTSGRPPVHHPVFPLSRILPPVDISDPQTFLYIKRGILQYVWLKPFLCFTILIGEVVGFYNVNDMSYKSVYLWLTVVYNITVSLSLYCLALFWKILWTDLKPFNPIGKFLCVKLIIFASYWQGVILAILNATGQLPEMGHHQSTAVAIQNALLCVELIPFAMGHWISFNWRDFSLAKLPSARVKWYYAMRDWLGIKDLIWDFKLTYHGDYYDYRQFDSVDALIAHPNSRGRTKKIQEGFRYHPDGQQKHWVDNNSVNEDPTRPILSTQERRAVGGYAASINSSLKAMYEVTPDDTPSGSNNNNNGSGDAFESEEPSLRGEGLDVDEALYAEAIATINNYNLDKPQVRRLLKYPVVDEMVSAHQYGYRVNQLRQQQQRGYGAV</sequence>
<keyword evidence="2 6" id="KW-0812">Transmembrane</keyword>
<evidence type="ECO:0000256" key="5">
    <source>
        <dbReference type="SAM" id="MobiDB-lite"/>
    </source>
</evidence>